<name>A0A645JMT6_9ZZZZ</name>
<reference evidence="1" key="1">
    <citation type="submission" date="2019-08" db="EMBL/GenBank/DDBJ databases">
        <authorList>
            <person name="Kucharzyk K."/>
            <person name="Murdoch R.W."/>
            <person name="Higgins S."/>
            <person name="Loffler F."/>
        </authorList>
    </citation>
    <scope>NUCLEOTIDE SEQUENCE</scope>
</reference>
<comment type="caution">
    <text evidence="1">The sequence shown here is derived from an EMBL/GenBank/DDBJ whole genome shotgun (WGS) entry which is preliminary data.</text>
</comment>
<protein>
    <submittedName>
        <fullName evidence="1">Uncharacterized protein</fullName>
    </submittedName>
</protein>
<sequence length="126" mass="13966">MLIGVLKCVGHLSSALEHRVGIGWNLHNVQSLSIQRLAAPLRADTVGETGICQLVRKTNAQHAVQIVELSVFADFLHSTVRAAFVPESRNIRRGGIALRFCYLLLFADDFERVFLFNSVIHGIASR</sequence>
<organism evidence="1">
    <name type="scientific">bioreactor metagenome</name>
    <dbReference type="NCBI Taxonomy" id="1076179"/>
    <lineage>
        <taxon>unclassified sequences</taxon>
        <taxon>metagenomes</taxon>
        <taxon>ecological metagenomes</taxon>
    </lineage>
</organism>
<dbReference type="AlphaFoldDB" id="A0A645JMT6"/>
<proteinExistence type="predicted"/>
<accession>A0A645JMT6</accession>
<gene>
    <name evidence="1" type="ORF">SDC9_212172</name>
</gene>
<evidence type="ECO:0000313" key="1">
    <source>
        <dbReference type="EMBL" id="MPN64400.1"/>
    </source>
</evidence>
<dbReference type="EMBL" id="VSSQ01145227">
    <property type="protein sequence ID" value="MPN64400.1"/>
    <property type="molecule type" value="Genomic_DNA"/>
</dbReference>